<dbReference type="EMBL" id="JAODUO010001473">
    <property type="protein sequence ID" value="KAK2163227.1"/>
    <property type="molecule type" value="Genomic_DNA"/>
</dbReference>
<dbReference type="Proteomes" id="UP001209878">
    <property type="component" value="Unassembled WGS sequence"/>
</dbReference>
<accession>A0AAD9K1P2</accession>
<proteinExistence type="predicted"/>
<feature type="compositionally biased region" description="Polar residues" evidence="1">
    <location>
        <begin position="15"/>
        <end position="36"/>
    </location>
</feature>
<evidence type="ECO:0000256" key="1">
    <source>
        <dbReference type="SAM" id="MobiDB-lite"/>
    </source>
</evidence>
<sequence>MCRWLKVTSGAVDTASVTSGEVDTASVSSPDVSTSGIEPEPPSGPRATCLSLAELRKKKPQAYGTWETIEAGPSLDLGLPEEEVVKEEPKVKPKEELRLKFVEKKVESLRAPLEGTVVTFKKRKTNSGTARSIKRRECD</sequence>
<keyword evidence="3" id="KW-1185">Reference proteome</keyword>
<name>A0AAD9K1P2_RIDPI</name>
<gene>
    <name evidence="2" type="ORF">NP493_1473g00002</name>
</gene>
<protein>
    <submittedName>
        <fullName evidence="2">Uncharacterized protein</fullName>
    </submittedName>
</protein>
<dbReference type="AlphaFoldDB" id="A0AAD9K1P2"/>
<comment type="caution">
    <text evidence="2">The sequence shown here is derived from an EMBL/GenBank/DDBJ whole genome shotgun (WGS) entry which is preliminary data.</text>
</comment>
<reference evidence="2" key="1">
    <citation type="journal article" date="2023" name="Mol. Biol. Evol.">
        <title>Third-Generation Sequencing Reveals the Adaptive Role of the Epigenome in Three Deep-Sea Polychaetes.</title>
        <authorList>
            <person name="Perez M."/>
            <person name="Aroh O."/>
            <person name="Sun Y."/>
            <person name="Lan Y."/>
            <person name="Juniper S.K."/>
            <person name="Young C.R."/>
            <person name="Angers B."/>
            <person name="Qian P.Y."/>
        </authorList>
    </citation>
    <scope>NUCLEOTIDE SEQUENCE</scope>
    <source>
        <strain evidence="2">R07B-5</strain>
    </source>
</reference>
<organism evidence="2 3">
    <name type="scientific">Ridgeia piscesae</name>
    <name type="common">Tubeworm</name>
    <dbReference type="NCBI Taxonomy" id="27915"/>
    <lineage>
        <taxon>Eukaryota</taxon>
        <taxon>Metazoa</taxon>
        <taxon>Spiralia</taxon>
        <taxon>Lophotrochozoa</taxon>
        <taxon>Annelida</taxon>
        <taxon>Polychaeta</taxon>
        <taxon>Sedentaria</taxon>
        <taxon>Canalipalpata</taxon>
        <taxon>Sabellida</taxon>
        <taxon>Siboglinidae</taxon>
        <taxon>Ridgeia</taxon>
    </lineage>
</organism>
<feature type="region of interest" description="Disordered" evidence="1">
    <location>
        <begin position="9"/>
        <end position="45"/>
    </location>
</feature>
<evidence type="ECO:0000313" key="3">
    <source>
        <dbReference type="Proteomes" id="UP001209878"/>
    </source>
</evidence>
<evidence type="ECO:0000313" key="2">
    <source>
        <dbReference type="EMBL" id="KAK2163227.1"/>
    </source>
</evidence>